<sequence>MLVQDLAEELNITRSEIYNILRKKRFAPLVKKNGSQIIIDKELSELLKEELEKKKQLTPKKFKKIQKENTEIHHKIVTVDEDFLYQNTINILQSQIEFKDKQISILNTIIENNLKIIKQLEERQSSYKNLHEEIKLLKNTLLNLTKRKNKKRFSIL</sequence>
<geneLocation type="plasmid" evidence="1">
    <name>pCPNY83906550-1</name>
</geneLocation>
<proteinExistence type="predicted"/>
<dbReference type="RefSeq" id="WP_224385456.1">
    <property type="nucleotide sequence ID" value="NZ_CATNXF010000013.1"/>
</dbReference>
<dbReference type="AlphaFoldDB" id="A0A411AM70"/>
<accession>A0A411AM70</accession>
<dbReference type="EMBL" id="MK285071">
    <property type="protein sequence ID" value="QAX89060.1"/>
    <property type="molecule type" value="Genomic_DNA"/>
</dbReference>
<protein>
    <submittedName>
        <fullName evidence="1">Uncharacterized protein</fullName>
    </submittedName>
</protein>
<reference evidence="1" key="1">
    <citation type="submission" date="2018-12" db="EMBL/GenBank/DDBJ databases">
        <title>Identification of novel toxin homologs and associated mobile genetic elements in Clostridium perfringens.</title>
        <authorList>
            <person name="Moore R.J."/>
            <person name="Lacey J.A."/>
            <person name="Johanesen P.A."/>
            <person name="Lyras D."/>
        </authorList>
    </citation>
    <scope>NUCLEOTIDE SEQUENCE</scope>
    <source>
        <strain evidence="1">NY83906550</strain>
        <plasmid evidence="1">pCPNY83906550-1</plasmid>
    </source>
</reference>
<evidence type="ECO:0000313" key="1">
    <source>
        <dbReference type="EMBL" id="QAX89060.1"/>
    </source>
</evidence>
<keyword evidence="1" id="KW-0614">Plasmid</keyword>
<name>A0A411AM70_CLOPF</name>
<gene>
    <name evidence="1" type="ORF">pCPNY83906550-1_00045</name>
</gene>
<organism evidence="1">
    <name type="scientific">Clostridium perfringens</name>
    <dbReference type="NCBI Taxonomy" id="1502"/>
    <lineage>
        <taxon>Bacteria</taxon>
        <taxon>Bacillati</taxon>
        <taxon>Bacillota</taxon>
        <taxon>Clostridia</taxon>
        <taxon>Eubacteriales</taxon>
        <taxon>Clostridiaceae</taxon>
        <taxon>Clostridium</taxon>
    </lineage>
</organism>